<dbReference type="InterPro" id="IPR008840">
    <property type="entry name" value="Sipho_Gp157"/>
</dbReference>
<dbReference type="EMBL" id="BK016170">
    <property type="protein sequence ID" value="DAF99665.1"/>
    <property type="molecule type" value="Genomic_DNA"/>
</dbReference>
<sequence>MNLYEIDAAITALVDPETGEVSDFGAFDQLSMARDQKIENIALYYKNLVADAAAYKAEKLAFAERQKAAENKAQRLKDYLAYALQGQKFESPRCAVNFRKTTSVNVADPDTVLAWLQDHAHEDCIQYAEPTISKAGLAKIMKTEAVPGAELVNGYSVGVK</sequence>
<proteinExistence type="predicted"/>
<evidence type="ECO:0000313" key="1">
    <source>
        <dbReference type="EMBL" id="DAF99665.1"/>
    </source>
</evidence>
<reference evidence="1" key="1">
    <citation type="journal article" date="2021" name="Proc. Natl. Acad. Sci. U.S.A.">
        <title>A Catalog of Tens of Thousands of Viruses from Human Metagenomes Reveals Hidden Associations with Chronic Diseases.</title>
        <authorList>
            <person name="Tisza M.J."/>
            <person name="Buck C.B."/>
        </authorList>
    </citation>
    <scope>NUCLEOTIDE SEQUENCE</scope>
    <source>
        <strain evidence="1">Ctu1o13</strain>
    </source>
</reference>
<protein>
    <submittedName>
        <fullName evidence="1">Resistance protein</fullName>
    </submittedName>
</protein>
<name>A0A8S5UYV3_9CAUD</name>
<organism evidence="1">
    <name type="scientific">Siphoviridae sp. ctu1o13</name>
    <dbReference type="NCBI Taxonomy" id="2825711"/>
    <lineage>
        <taxon>Viruses</taxon>
        <taxon>Duplodnaviria</taxon>
        <taxon>Heunggongvirae</taxon>
        <taxon>Uroviricota</taxon>
        <taxon>Caudoviricetes</taxon>
    </lineage>
</organism>
<accession>A0A8S5UYV3</accession>
<dbReference type="Pfam" id="PF05565">
    <property type="entry name" value="Sipho_Gp157"/>
    <property type="match status" value="1"/>
</dbReference>